<name>A0A9Q1FZQ1_SYNKA</name>
<accession>A0A9Q1FZQ1</accession>
<protein>
    <submittedName>
        <fullName evidence="1">Uncharacterized protein</fullName>
    </submittedName>
</protein>
<keyword evidence="2" id="KW-1185">Reference proteome</keyword>
<dbReference type="AlphaFoldDB" id="A0A9Q1FZQ1"/>
<reference evidence="1" key="1">
    <citation type="journal article" date="2023" name="Science">
        <title>Genome structures resolve the early diversification of teleost fishes.</title>
        <authorList>
            <person name="Parey E."/>
            <person name="Louis A."/>
            <person name="Montfort J."/>
            <person name="Bouchez O."/>
            <person name="Roques C."/>
            <person name="Iampietro C."/>
            <person name="Lluch J."/>
            <person name="Castinel A."/>
            <person name="Donnadieu C."/>
            <person name="Desvignes T."/>
            <person name="Floi Bucao C."/>
            <person name="Jouanno E."/>
            <person name="Wen M."/>
            <person name="Mejri S."/>
            <person name="Dirks R."/>
            <person name="Jansen H."/>
            <person name="Henkel C."/>
            <person name="Chen W.J."/>
            <person name="Zahm M."/>
            <person name="Cabau C."/>
            <person name="Klopp C."/>
            <person name="Thompson A.W."/>
            <person name="Robinson-Rechavi M."/>
            <person name="Braasch I."/>
            <person name="Lecointre G."/>
            <person name="Bobe J."/>
            <person name="Postlethwait J.H."/>
            <person name="Berthelot C."/>
            <person name="Roest Crollius H."/>
            <person name="Guiguen Y."/>
        </authorList>
    </citation>
    <scope>NUCLEOTIDE SEQUENCE</scope>
    <source>
        <strain evidence="1">WJC10195</strain>
    </source>
</reference>
<organism evidence="1 2">
    <name type="scientific">Synaphobranchus kaupii</name>
    <name type="common">Kaup's arrowtooth eel</name>
    <dbReference type="NCBI Taxonomy" id="118154"/>
    <lineage>
        <taxon>Eukaryota</taxon>
        <taxon>Metazoa</taxon>
        <taxon>Chordata</taxon>
        <taxon>Craniata</taxon>
        <taxon>Vertebrata</taxon>
        <taxon>Euteleostomi</taxon>
        <taxon>Actinopterygii</taxon>
        <taxon>Neopterygii</taxon>
        <taxon>Teleostei</taxon>
        <taxon>Anguilliformes</taxon>
        <taxon>Synaphobranchidae</taxon>
        <taxon>Synaphobranchus</taxon>
    </lineage>
</organism>
<dbReference type="EMBL" id="JAINUF010000003">
    <property type="protein sequence ID" value="KAJ8370685.1"/>
    <property type="molecule type" value="Genomic_DNA"/>
</dbReference>
<dbReference type="Proteomes" id="UP001152622">
    <property type="component" value="Chromosome 3"/>
</dbReference>
<proteinExistence type="predicted"/>
<evidence type="ECO:0000313" key="2">
    <source>
        <dbReference type="Proteomes" id="UP001152622"/>
    </source>
</evidence>
<gene>
    <name evidence="1" type="ORF">SKAU_G00107130</name>
</gene>
<sequence>MFWHVLKESPQFVTAVQQHKTRRVDRAEVMALLNLDSPEGDHFAATVTEGGDTDYVTTGMMTAQRWAAEQTGKAKQQTGVCKSPASIQASASVPQM</sequence>
<evidence type="ECO:0000313" key="1">
    <source>
        <dbReference type="EMBL" id="KAJ8370685.1"/>
    </source>
</evidence>
<comment type="caution">
    <text evidence="1">The sequence shown here is derived from an EMBL/GenBank/DDBJ whole genome shotgun (WGS) entry which is preliminary data.</text>
</comment>